<sequence>MVGNIILWREVPCNLKYESSWWIEFEFGSELELEQRGDPGAVYILGQVVKCQVTSSIPASWRINLSMIKKPTRVCFDVDDMVKLGGLAGFC</sequence>
<keyword evidence="2" id="KW-1185">Reference proteome</keyword>
<comment type="caution">
    <text evidence="1">The sequence shown here is derived from an EMBL/GenBank/DDBJ whole genome shotgun (WGS) entry which is preliminary data.</text>
</comment>
<evidence type="ECO:0000313" key="2">
    <source>
        <dbReference type="Proteomes" id="UP000828941"/>
    </source>
</evidence>
<protein>
    <submittedName>
        <fullName evidence="1">Uncharacterized protein</fullName>
    </submittedName>
</protein>
<dbReference type="Proteomes" id="UP000828941">
    <property type="component" value="Chromosome 12"/>
</dbReference>
<gene>
    <name evidence="1" type="ORF">L6164_031221</name>
</gene>
<evidence type="ECO:0000313" key="1">
    <source>
        <dbReference type="EMBL" id="KAI4308114.1"/>
    </source>
</evidence>
<reference evidence="1 2" key="1">
    <citation type="journal article" date="2022" name="DNA Res.">
        <title>Chromosomal-level genome assembly of the orchid tree Bauhinia variegata (Leguminosae; Cercidoideae) supports the allotetraploid origin hypothesis of Bauhinia.</title>
        <authorList>
            <person name="Zhong Y."/>
            <person name="Chen Y."/>
            <person name="Zheng D."/>
            <person name="Pang J."/>
            <person name="Liu Y."/>
            <person name="Luo S."/>
            <person name="Meng S."/>
            <person name="Qian L."/>
            <person name="Wei D."/>
            <person name="Dai S."/>
            <person name="Zhou R."/>
        </authorList>
    </citation>
    <scope>NUCLEOTIDE SEQUENCE [LARGE SCALE GENOMIC DNA]</scope>
    <source>
        <strain evidence="1">BV-YZ2020</strain>
    </source>
</reference>
<proteinExistence type="predicted"/>
<organism evidence="1 2">
    <name type="scientific">Bauhinia variegata</name>
    <name type="common">Purple orchid tree</name>
    <name type="synonym">Phanera variegata</name>
    <dbReference type="NCBI Taxonomy" id="167791"/>
    <lineage>
        <taxon>Eukaryota</taxon>
        <taxon>Viridiplantae</taxon>
        <taxon>Streptophyta</taxon>
        <taxon>Embryophyta</taxon>
        <taxon>Tracheophyta</taxon>
        <taxon>Spermatophyta</taxon>
        <taxon>Magnoliopsida</taxon>
        <taxon>eudicotyledons</taxon>
        <taxon>Gunneridae</taxon>
        <taxon>Pentapetalae</taxon>
        <taxon>rosids</taxon>
        <taxon>fabids</taxon>
        <taxon>Fabales</taxon>
        <taxon>Fabaceae</taxon>
        <taxon>Cercidoideae</taxon>
        <taxon>Cercideae</taxon>
        <taxon>Bauhiniinae</taxon>
        <taxon>Bauhinia</taxon>
    </lineage>
</organism>
<dbReference type="EMBL" id="CM039437">
    <property type="protein sequence ID" value="KAI4308114.1"/>
    <property type="molecule type" value="Genomic_DNA"/>
</dbReference>
<name>A0ACB9LG25_BAUVA</name>
<accession>A0ACB9LG25</accession>